<dbReference type="AlphaFoldDB" id="A0AAV9WVR0"/>
<comment type="caution">
    <text evidence="1">The sequence shown here is derived from an EMBL/GenBank/DDBJ whole genome shotgun (WGS) entry which is preliminary data.</text>
</comment>
<dbReference type="Proteomes" id="UP001365542">
    <property type="component" value="Unassembled WGS sequence"/>
</dbReference>
<dbReference type="EMBL" id="JAVHJO010000016">
    <property type="protein sequence ID" value="KAK6526440.1"/>
    <property type="molecule type" value="Genomic_DNA"/>
</dbReference>
<protein>
    <submittedName>
        <fullName evidence="1">Uncharacterized protein</fullName>
    </submittedName>
</protein>
<keyword evidence="2" id="KW-1185">Reference proteome</keyword>
<accession>A0AAV9WVR0</accession>
<evidence type="ECO:0000313" key="2">
    <source>
        <dbReference type="Proteomes" id="UP001365542"/>
    </source>
</evidence>
<sequence>MLLSYFSPSAAATNTVYTDTSTFTDPSLQTITTTVSDVTFGILTSTITTTNLVPITYQKRQQLPPVGPAAPSQLSAYSSSAISSACTRAATSPLSTYTSTYVLSEEFISTVNPLLTQTSYDTSYTSTFTSSLVVSQNYYAYAIFGYTPTAADQGISYYTGSAFLFLPDSSGGGGLYIGFTASSREAYPFALLKNSDGNLVLQTTTFPNTHVLLRQTVPTDPVYGYSVGLYPTPWPPGFVPVIFDYDTVNQTVTVDSSVLSSSNQPLYWYMCDTSGYGPTFLAPDGFINAAKADSLTCQRLPSGWFPTAASGPPPG</sequence>
<reference evidence="1 2" key="1">
    <citation type="submission" date="2019-10" db="EMBL/GenBank/DDBJ databases">
        <authorList>
            <person name="Palmer J.M."/>
        </authorList>
    </citation>
    <scope>NUCLEOTIDE SEQUENCE [LARGE SCALE GENOMIC DNA]</scope>
    <source>
        <strain evidence="1 2">TWF694</strain>
    </source>
</reference>
<name>A0AAV9WVR0_9PEZI</name>
<organism evidence="1 2">
    <name type="scientific">Orbilia ellipsospora</name>
    <dbReference type="NCBI Taxonomy" id="2528407"/>
    <lineage>
        <taxon>Eukaryota</taxon>
        <taxon>Fungi</taxon>
        <taxon>Dikarya</taxon>
        <taxon>Ascomycota</taxon>
        <taxon>Pezizomycotina</taxon>
        <taxon>Orbiliomycetes</taxon>
        <taxon>Orbiliales</taxon>
        <taxon>Orbiliaceae</taxon>
        <taxon>Orbilia</taxon>
    </lineage>
</organism>
<gene>
    <name evidence="1" type="ORF">TWF694_005026</name>
</gene>
<proteinExistence type="predicted"/>
<evidence type="ECO:0000313" key="1">
    <source>
        <dbReference type="EMBL" id="KAK6526440.1"/>
    </source>
</evidence>